<accession>A0A3A4AP96</accession>
<sequence>MRDRFRLLYTGARDLDRPGDRDTIWADLDGIYARRGPLLLVHGSCSRGGDAHAEAWRAHAAERGLDVAIERHPAPWSALGRAAGPYRDGYMLGRGADGVLAHVTAASQGARNTAAYAQHLGIPLIRRQR</sequence>
<evidence type="ECO:0000313" key="3">
    <source>
        <dbReference type="Proteomes" id="UP000265768"/>
    </source>
</evidence>
<evidence type="ECO:0000313" key="2">
    <source>
        <dbReference type="EMBL" id="RJL21085.1"/>
    </source>
</evidence>
<dbReference type="AlphaFoldDB" id="A0A3A4AP96"/>
<reference evidence="2 3" key="1">
    <citation type="submission" date="2018-09" db="EMBL/GenBank/DDBJ databases">
        <title>YIM 75507 draft genome.</title>
        <authorList>
            <person name="Tang S."/>
            <person name="Feng Y."/>
        </authorList>
    </citation>
    <scope>NUCLEOTIDE SEQUENCE [LARGE SCALE GENOMIC DNA]</scope>
    <source>
        <strain evidence="2 3">YIM 75507</strain>
    </source>
</reference>
<protein>
    <submittedName>
        <fullName evidence="2">DUF2493 domain-containing protein</fullName>
    </submittedName>
</protein>
<dbReference type="Proteomes" id="UP000265768">
    <property type="component" value="Unassembled WGS sequence"/>
</dbReference>
<dbReference type="OrthoDB" id="572639at2"/>
<proteinExistence type="predicted"/>
<evidence type="ECO:0000259" key="1">
    <source>
        <dbReference type="Pfam" id="PF10686"/>
    </source>
</evidence>
<keyword evidence="3" id="KW-1185">Reference proteome</keyword>
<organism evidence="2 3">
    <name type="scientific">Bailinhaonella thermotolerans</name>
    <dbReference type="NCBI Taxonomy" id="1070861"/>
    <lineage>
        <taxon>Bacteria</taxon>
        <taxon>Bacillati</taxon>
        <taxon>Actinomycetota</taxon>
        <taxon>Actinomycetes</taxon>
        <taxon>Streptosporangiales</taxon>
        <taxon>Streptosporangiaceae</taxon>
        <taxon>Bailinhaonella</taxon>
    </lineage>
</organism>
<dbReference type="EMBL" id="QZEY01000027">
    <property type="protein sequence ID" value="RJL21085.1"/>
    <property type="molecule type" value="Genomic_DNA"/>
</dbReference>
<feature type="domain" description="YspA cpYpsA-related SLOG" evidence="1">
    <location>
        <begin position="6"/>
        <end position="77"/>
    </location>
</feature>
<dbReference type="Pfam" id="PF10686">
    <property type="entry name" value="YAcAr"/>
    <property type="match status" value="1"/>
</dbReference>
<name>A0A3A4AP96_9ACTN</name>
<dbReference type="RefSeq" id="WP_119931546.1">
    <property type="nucleotide sequence ID" value="NZ_QZEY01000027.1"/>
</dbReference>
<comment type="caution">
    <text evidence="2">The sequence shown here is derived from an EMBL/GenBank/DDBJ whole genome shotgun (WGS) entry which is preliminary data.</text>
</comment>
<dbReference type="InterPro" id="IPR019627">
    <property type="entry name" value="YAcAr"/>
</dbReference>
<gene>
    <name evidence="2" type="ORF">D5H75_38380</name>
</gene>